<protein>
    <submittedName>
        <fullName evidence="3">Uncharacterized protein</fullName>
    </submittedName>
</protein>
<evidence type="ECO:0000313" key="3">
    <source>
        <dbReference type="EMBL" id="KID91939.1"/>
    </source>
</evidence>
<gene>
    <name evidence="3" type="ORF">MGU_00850</name>
</gene>
<feature type="chain" id="PRO_5002104924" evidence="2">
    <location>
        <begin position="20"/>
        <end position="206"/>
    </location>
</feature>
<feature type="compositionally biased region" description="Polar residues" evidence="1">
    <location>
        <begin position="137"/>
        <end position="155"/>
    </location>
</feature>
<feature type="compositionally biased region" description="Low complexity" evidence="1">
    <location>
        <begin position="119"/>
        <end position="136"/>
    </location>
</feature>
<keyword evidence="2" id="KW-0732">Signal</keyword>
<dbReference type="Proteomes" id="UP000031192">
    <property type="component" value="Unassembled WGS sequence"/>
</dbReference>
<dbReference type="EMBL" id="AZNH01000002">
    <property type="protein sequence ID" value="KID91939.1"/>
    <property type="molecule type" value="Genomic_DNA"/>
</dbReference>
<keyword evidence="4" id="KW-1185">Reference proteome</keyword>
<dbReference type="AlphaFoldDB" id="A0A0B4IBZ6"/>
<name>A0A0B4IBZ6_METGA</name>
<reference evidence="3 4" key="1">
    <citation type="journal article" date="2014" name="Proc. Natl. Acad. Sci. U.S.A.">
        <title>Trajectory and genomic determinants of fungal-pathogen speciation and host adaptation.</title>
        <authorList>
            <person name="Hu X."/>
            <person name="Xiao G."/>
            <person name="Zheng P."/>
            <person name="Shang Y."/>
            <person name="Su Y."/>
            <person name="Zhang X."/>
            <person name="Liu X."/>
            <person name="Zhan S."/>
            <person name="St Leger R.J."/>
            <person name="Wang C."/>
        </authorList>
    </citation>
    <scope>NUCLEOTIDE SEQUENCE [LARGE SCALE GENOMIC DNA]</scope>
    <source>
        <strain evidence="3 4">ARSEF 977</strain>
    </source>
</reference>
<comment type="caution">
    <text evidence="3">The sequence shown here is derived from an EMBL/GenBank/DDBJ whole genome shotgun (WGS) entry which is preliminary data.</text>
</comment>
<dbReference type="HOGENOM" id="CLU_093550_0_0_1"/>
<evidence type="ECO:0000313" key="4">
    <source>
        <dbReference type="Proteomes" id="UP000031192"/>
    </source>
</evidence>
<evidence type="ECO:0000256" key="1">
    <source>
        <dbReference type="SAM" id="MobiDB-lite"/>
    </source>
</evidence>
<feature type="signal peptide" evidence="2">
    <location>
        <begin position="1"/>
        <end position="19"/>
    </location>
</feature>
<evidence type="ECO:0000256" key="2">
    <source>
        <dbReference type="SAM" id="SignalP"/>
    </source>
</evidence>
<accession>A0A0B4IBZ6</accession>
<dbReference type="OrthoDB" id="4941141at2759"/>
<feature type="region of interest" description="Disordered" evidence="1">
    <location>
        <begin position="102"/>
        <end position="155"/>
    </location>
</feature>
<proteinExistence type="predicted"/>
<organism evidence="3 4">
    <name type="scientific">Metarhizium guizhouense (strain ARSEF 977)</name>
    <dbReference type="NCBI Taxonomy" id="1276136"/>
    <lineage>
        <taxon>Eukaryota</taxon>
        <taxon>Fungi</taxon>
        <taxon>Dikarya</taxon>
        <taxon>Ascomycota</taxon>
        <taxon>Pezizomycotina</taxon>
        <taxon>Sordariomycetes</taxon>
        <taxon>Hypocreomycetidae</taxon>
        <taxon>Hypocreales</taxon>
        <taxon>Clavicipitaceae</taxon>
        <taxon>Metarhizium</taxon>
    </lineage>
</organism>
<sequence length="206" mass="20940">MRFTASALAIGAVASLAAAVANPDFSFPDIVPMAKRQTSGPAYQCHASCGYAIQNSAKDGYCQDQSWVKLLDDCLDCALKYRIWQWYGDKVSAAARKCGLDATPKPVEDGGSSQVGSGTAAPSTAPVTTAAQQTSVPGQSTHAESRSVSGPVAPTSSVQTTAASYVGPGHNSTASHAPTVTAGASQNMLSGRVVAGVAVLVAANMF</sequence>